<dbReference type="KEGG" id="sgl:SG0762"/>
<dbReference type="AlphaFoldDB" id="Q2NUY8"/>
<accession>Q2NUY8</accession>
<dbReference type="eggNOG" id="COG4384">
    <property type="taxonomic scope" value="Bacteria"/>
</dbReference>
<evidence type="ECO:0000313" key="3">
    <source>
        <dbReference type="Proteomes" id="UP000001932"/>
    </source>
</evidence>
<dbReference type="EMBL" id="AP008232">
    <property type="protein sequence ID" value="BAE74037.1"/>
    <property type="molecule type" value="Genomic_DNA"/>
</dbReference>
<protein>
    <recommendedName>
        <fullName evidence="4">Phage protein Gp138 N-terminal domain-containing protein</fullName>
    </recommendedName>
</protein>
<dbReference type="Proteomes" id="UP000001932">
    <property type="component" value="Chromosome"/>
</dbReference>
<keyword evidence="3" id="KW-1185">Reference proteome</keyword>
<dbReference type="InterPro" id="IPR037026">
    <property type="entry name" value="Vgr_OB-fold_dom_sf"/>
</dbReference>
<dbReference type="HOGENOM" id="CLU_096035_0_0_6"/>
<evidence type="ECO:0008006" key="4">
    <source>
        <dbReference type="Google" id="ProtNLM"/>
    </source>
</evidence>
<evidence type="ECO:0000313" key="2">
    <source>
        <dbReference type="EMBL" id="BAE74037.1"/>
    </source>
</evidence>
<reference evidence="2 3" key="1">
    <citation type="journal article" date="2006" name="Genome Res.">
        <title>Massive genome erosion and functional adaptations provide insights into the symbiotic lifestyle of Sodalis glossinidius in the tsetse host.</title>
        <authorList>
            <person name="Toh H."/>
            <person name="Weiss B.L."/>
            <person name="Perkin S.A.H."/>
            <person name="Yamashita A."/>
            <person name="Oshima K."/>
            <person name="Hattori M."/>
            <person name="Aksoy S."/>
        </authorList>
    </citation>
    <scope>NUCLEOTIDE SEQUENCE [LARGE SCALE GENOMIC DNA]</scope>
    <source>
        <strain evidence="3">morsitans</strain>
    </source>
</reference>
<name>Q2NUY8_SODGM</name>
<organism evidence="2 3">
    <name type="scientific">Sodalis glossinidius (strain morsitans)</name>
    <dbReference type="NCBI Taxonomy" id="343509"/>
    <lineage>
        <taxon>Bacteria</taxon>
        <taxon>Pseudomonadati</taxon>
        <taxon>Pseudomonadota</taxon>
        <taxon>Gammaproteobacteria</taxon>
        <taxon>Enterobacterales</taxon>
        <taxon>Bruguierivoracaceae</taxon>
        <taxon>Sodalis</taxon>
    </lineage>
</organism>
<dbReference type="STRING" id="343509.SG0762"/>
<proteinExistence type="predicted"/>
<feature type="region of interest" description="Disordered" evidence="1">
    <location>
        <begin position="210"/>
        <end position="231"/>
    </location>
</feature>
<sequence length="231" mass="24811">MSPMTTPYIRAEYSNSDAGSIEFMIEKMLTGKVFIELACVNACDPAAQTVDVTSLVNRADPEGKPITHGTVYGVRFLRWQCGGSAIIMNPEPGDIGLFAVCDRDISLVVANRRGALAGSQRRHSRTDGVYLGGLLNAFPTQYLELAKNAINIVTPNPVNVSCHHATLKAPEGVTIDTPLAAFTGDIVDHAGSNSVSLKDLRDHFNRHRHDVQGVESGSSRVTSAPPDIPTE</sequence>
<dbReference type="Gene3D" id="2.40.50.230">
    <property type="entry name" value="Gp5 N-terminal domain"/>
    <property type="match status" value="1"/>
</dbReference>
<gene>
    <name evidence="2" type="ordered locus">SG0762</name>
</gene>
<evidence type="ECO:0000256" key="1">
    <source>
        <dbReference type="SAM" id="MobiDB-lite"/>
    </source>
</evidence>